<sequence>MNGNSKVEVSVFQKAKKGNYLCGDSYFYTETENEFVCALADGLGSGEFAKESSQIVINIIRDNIGATVEELVKICNARLMGKRGVVLGILRMDYRTKISAFSSIGNIGIMSITTDRKKKRNIPNAGYLAGYHRPFKVMTQKLEPGMTFVIFSDGVLDKELSQHFFMNKDVRCITKAYEQTSDKIRMDDTTLIAVRYIAEKQLLAD</sequence>
<proteinExistence type="predicted"/>
<dbReference type="InterPro" id="IPR039248">
    <property type="entry name" value="Ptase_RsbX"/>
</dbReference>
<comment type="caution">
    <text evidence="2">The sequence shown here is derived from an EMBL/GenBank/DDBJ whole genome shotgun (WGS) entry which is preliminary data.</text>
</comment>
<dbReference type="Gene3D" id="3.60.40.10">
    <property type="entry name" value="PPM-type phosphatase domain"/>
    <property type="match status" value="1"/>
</dbReference>
<accession>A0A417YE64</accession>
<name>A0A417YE64_9BACI</name>
<evidence type="ECO:0000313" key="2">
    <source>
        <dbReference type="EMBL" id="RHW30955.1"/>
    </source>
</evidence>
<dbReference type="SUPFAM" id="SSF81606">
    <property type="entry name" value="PP2C-like"/>
    <property type="match status" value="1"/>
</dbReference>
<dbReference type="SMART" id="SM00331">
    <property type="entry name" value="PP2C_SIG"/>
    <property type="match status" value="1"/>
</dbReference>
<evidence type="ECO:0000259" key="1">
    <source>
        <dbReference type="SMART" id="SM00331"/>
    </source>
</evidence>
<gene>
    <name evidence="2" type="ORF">D1B32_14355</name>
</gene>
<feature type="domain" description="PPM-type phosphatase" evidence="1">
    <location>
        <begin position="6"/>
        <end position="196"/>
    </location>
</feature>
<dbReference type="PANTHER" id="PTHR35801">
    <property type="entry name" value="PHOSPHOSERINE PHOSPHATASE RSBX"/>
    <property type="match status" value="1"/>
</dbReference>
<dbReference type="EMBL" id="QWEH01000010">
    <property type="protein sequence ID" value="RHW30955.1"/>
    <property type="molecule type" value="Genomic_DNA"/>
</dbReference>
<dbReference type="Proteomes" id="UP000285456">
    <property type="component" value="Unassembled WGS sequence"/>
</dbReference>
<organism evidence="2 3">
    <name type="scientific">Oceanobacillus profundus</name>
    <dbReference type="NCBI Taxonomy" id="372463"/>
    <lineage>
        <taxon>Bacteria</taxon>
        <taxon>Bacillati</taxon>
        <taxon>Bacillota</taxon>
        <taxon>Bacilli</taxon>
        <taxon>Bacillales</taxon>
        <taxon>Bacillaceae</taxon>
        <taxon>Oceanobacillus</taxon>
    </lineage>
</organism>
<dbReference type="AlphaFoldDB" id="A0A417YE64"/>
<dbReference type="RefSeq" id="WP_095311902.1">
    <property type="nucleotide sequence ID" value="NZ_JAMAWL010000008.1"/>
</dbReference>
<evidence type="ECO:0000313" key="3">
    <source>
        <dbReference type="Proteomes" id="UP000285456"/>
    </source>
</evidence>
<dbReference type="InterPro" id="IPR036457">
    <property type="entry name" value="PPM-type-like_dom_sf"/>
</dbReference>
<dbReference type="InterPro" id="IPR001932">
    <property type="entry name" value="PPM-type_phosphatase-like_dom"/>
</dbReference>
<keyword evidence="3" id="KW-1185">Reference proteome</keyword>
<dbReference type="PANTHER" id="PTHR35801:SF1">
    <property type="entry name" value="PHOSPHOSERINE PHOSPHATASE RSBX"/>
    <property type="match status" value="1"/>
</dbReference>
<reference evidence="2 3" key="1">
    <citation type="journal article" date="2007" name="Int. J. Syst. Evol. Microbiol.">
        <title>Oceanobacillus profundus sp. nov., isolated from a deep-sea sediment core.</title>
        <authorList>
            <person name="Kim Y.G."/>
            <person name="Choi D.H."/>
            <person name="Hyun S."/>
            <person name="Cho B.C."/>
        </authorList>
    </citation>
    <scope>NUCLEOTIDE SEQUENCE [LARGE SCALE GENOMIC DNA]</scope>
    <source>
        <strain evidence="2 3">DSM 18246</strain>
    </source>
</reference>
<dbReference type="Pfam" id="PF07228">
    <property type="entry name" value="SpoIIE"/>
    <property type="match status" value="1"/>
</dbReference>
<protein>
    <submittedName>
        <fullName evidence="2">Indirect negative regulator of sigma-B activity</fullName>
    </submittedName>
</protein>
<dbReference type="OrthoDB" id="1090916at2"/>